<comment type="caution">
    <text evidence="2">The sequence shown here is derived from an EMBL/GenBank/DDBJ whole genome shotgun (WGS) entry which is preliminary data.</text>
</comment>
<keyword evidence="3" id="KW-1185">Reference proteome</keyword>
<organism evidence="2 3">
    <name type="scientific">Periconia digitata</name>
    <dbReference type="NCBI Taxonomy" id="1303443"/>
    <lineage>
        <taxon>Eukaryota</taxon>
        <taxon>Fungi</taxon>
        <taxon>Dikarya</taxon>
        <taxon>Ascomycota</taxon>
        <taxon>Pezizomycotina</taxon>
        <taxon>Dothideomycetes</taxon>
        <taxon>Pleosporomycetidae</taxon>
        <taxon>Pleosporales</taxon>
        <taxon>Massarineae</taxon>
        <taxon>Periconiaceae</taxon>
        <taxon>Periconia</taxon>
    </lineage>
</organism>
<dbReference type="GO" id="GO:0000724">
    <property type="term" value="P:double-strand break repair via homologous recombination"/>
    <property type="evidence" value="ECO:0007669"/>
    <property type="project" value="TreeGrafter"/>
</dbReference>
<dbReference type="InterPro" id="IPR019021">
    <property type="entry name" value="Mms22"/>
</dbReference>
<dbReference type="Proteomes" id="UP001152607">
    <property type="component" value="Unassembled WGS sequence"/>
</dbReference>
<dbReference type="EMBL" id="CAOQHR010000009">
    <property type="protein sequence ID" value="CAI6339220.1"/>
    <property type="molecule type" value="Genomic_DNA"/>
</dbReference>
<reference evidence="2" key="1">
    <citation type="submission" date="2023-01" db="EMBL/GenBank/DDBJ databases">
        <authorList>
            <person name="Van Ghelder C."/>
            <person name="Rancurel C."/>
        </authorList>
    </citation>
    <scope>NUCLEOTIDE SEQUENCE</scope>
    <source>
        <strain evidence="2">CNCM I-4278</strain>
    </source>
</reference>
<proteinExistence type="predicted"/>
<name>A0A9W4UNI6_9PLEO</name>
<dbReference type="GO" id="GO:0005634">
    <property type="term" value="C:nucleus"/>
    <property type="evidence" value="ECO:0007669"/>
    <property type="project" value="InterPro"/>
</dbReference>
<dbReference type="PANTHER" id="PTHR28122">
    <property type="entry name" value="E3 UBIQUITIN-PROTEIN LIGASE SUBSTRATE RECEPTOR MMS22"/>
    <property type="match status" value="1"/>
</dbReference>
<dbReference type="GO" id="GO:0031297">
    <property type="term" value="P:replication fork processing"/>
    <property type="evidence" value="ECO:0007669"/>
    <property type="project" value="InterPro"/>
</dbReference>
<gene>
    <name evidence="2" type="ORF">PDIGIT_LOCUS12371</name>
</gene>
<feature type="compositionally biased region" description="Basic residues" evidence="1">
    <location>
        <begin position="30"/>
        <end position="40"/>
    </location>
</feature>
<dbReference type="Pfam" id="PF09462">
    <property type="entry name" value="Mus7"/>
    <property type="match status" value="1"/>
</dbReference>
<dbReference type="GO" id="GO:0035361">
    <property type="term" value="C:Cul8-RING ubiquitin ligase complex"/>
    <property type="evidence" value="ECO:0007669"/>
    <property type="project" value="TreeGrafter"/>
</dbReference>
<accession>A0A9W4UNI6</accession>
<sequence length="1348" mass="152882">MARFLANDDTPLPPLPSARDIEGASDPQPRKTRRLRKPKAHRIDVEVREYRQPSEPNIVEILGNDDSANAAQIETERDPDSNILEGLGAYGTRYSTNFDVSPLKAGTYFHTSTFIGSGELRRALSDKGSVGRDFDEPAGHVLINYGTTSIRCGPWNDETFVEISAFFSGIWKTLDPQSSPDDAAIALQDTSRLLRSLINYVAVNLSFLDSIDRQVFCAKLKKTIDTLFSHAMQINTDTSLHEAKQSILRDKLVRMATYLLVLSLQTRQIAQHPVVDQNIVVELTDLASDISRFVASHLVREFLQLNDFLERNKRFNERENGIQDNDILVESVVVCMHVDLTGVTFWDVIAQELALRAENVMDVKSMESVWATLFTFLPFAEIDHHGILNTGTRKHFRNDKWSPITAMLKQLFRLYPQTYRVRGLSLNEYVRASLTRVHVLIQYWHWRRCESVLRAIFDFFATNSLRLLRREEGNGSANFLEDLTKQPTLDLGPRDSSFQIFLKCLALGLQTMRDEYPDNTLRSIVFRLTPNHGRVHPKDQGLPKEDLEALRNHHDLLATLYWASKPLCRPRLELFRDLADHEKSHREVCKLNVRTWANLATFQLSTKEPYSTVQLFAKWHKDMMVQALKQYRQAKTDVEEALKGESHVGDNASMLMVKQTMEKNQDQVLDTLLDCIAGIQRALEISLKLAASENEILVATQKFLADSGLLTLLELPHLEDKRLVVVIRKTLSVLCSYAKLMRQLPKPELEQPVSEESQDYGDSLDLDDIAEFDPAPVQPKVPQPLDFIESALWRLLSNAFGADSAPDDNLLMDCIETWTVLASCQVSMGHCFWSHFLDTFSSVSWQQLRSTEQTQKYGPYFMASLIDCDAAAYTGHETEFMTMLFSCLVDRESRLRFQHRLLRALIRVDPTHPLMRNLPFSTDNKSGELEFTQETLRARRLSLLSSLLANMCDDFHTRVHDNPAKREQIQSEYKPMLDALMTSMKNNYLELGPHSGPTGAYVGFVQKNVQFLQQYSIDMIRKSPIFEFFTNSVTFPTPATDPTYVIGRLCSYAPKLCRQSGVVKELSAFVQRVAQQSAADGRQPQLVHQLDTVMGRGEMPTKDRIALRDVLMQGVFPAYVEVAFTSRIGFVVALPILQSLCGVIQNMLFDVRVMNELSALSTCESIMSIVHVFIQSTRALKADTQLLKQAHILAAVRYMLETFMAAVPVLQYMLSRRFGSTAKPAVVRYFEEFSVWLTGTLHDVEPATAPSYEGDSGILQCTHASLLPFSRSELGDDLQKHWSMQMGNVYFGHGHGRREVRAVDIASAEEEKAMLMGRIEALHGVISDEYRHDGVHGVEGRFLGDLDV</sequence>
<dbReference type="PANTHER" id="PTHR28122:SF1">
    <property type="entry name" value="E3 UBIQUITIN-PROTEIN LIGASE SUBSTRATE RECEPTOR MMS22"/>
    <property type="match status" value="1"/>
</dbReference>
<feature type="region of interest" description="Disordered" evidence="1">
    <location>
        <begin position="1"/>
        <end position="41"/>
    </location>
</feature>
<evidence type="ECO:0000313" key="3">
    <source>
        <dbReference type="Proteomes" id="UP001152607"/>
    </source>
</evidence>
<evidence type="ECO:0000256" key="1">
    <source>
        <dbReference type="SAM" id="MobiDB-lite"/>
    </source>
</evidence>
<protein>
    <submittedName>
        <fullName evidence="2">Uncharacterized protein</fullName>
    </submittedName>
</protein>
<dbReference type="OrthoDB" id="2386201at2759"/>
<evidence type="ECO:0000313" key="2">
    <source>
        <dbReference type="EMBL" id="CAI6339220.1"/>
    </source>
</evidence>